<sequence length="128" mass="13761">MAKYVVGAFGALLGAFAGVWLMVAPFALAYQPEGAEWSDPTLTDFWTGVALILVSAVGLVAYSLGLMEELRARGVLPRRRSAQAMAAPAPQGAPDELERALMPLLGAMLKDMQEQQNRSARQEGGDRR</sequence>
<reference evidence="2" key="1">
    <citation type="journal article" date="2019" name="Microbiol. Resour. Announc.">
        <title>Complete Genome Sequence of Rubrobacter xylanophilus Strain AA3-22, Isolated from Arima Onsen in Japan.</title>
        <authorList>
            <person name="Tomariguchi N."/>
            <person name="Miyazaki K."/>
        </authorList>
    </citation>
    <scope>NUCLEOTIDE SEQUENCE [LARGE SCALE GENOMIC DNA]</scope>
    <source>
        <strain evidence="2">AA3-22</strain>
    </source>
</reference>
<keyword evidence="1" id="KW-0812">Transmembrane</keyword>
<dbReference type="AlphaFoldDB" id="A0A510HMA7"/>
<protein>
    <submittedName>
        <fullName evidence="2">Uncharacterized protein</fullName>
    </submittedName>
</protein>
<name>A0A510HMA7_9ACTN</name>
<feature type="transmembrane region" description="Helical" evidence="1">
    <location>
        <begin position="45"/>
        <end position="64"/>
    </location>
</feature>
<keyword evidence="1" id="KW-0472">Membrane</keyword>
<evidence type="ECO:0000313" key="2">
    <source>
        <dbReference type="EMBL" id="BBL81121.1"/>
    </source>
</evidence>
<evidence type="ECO:0000313" key="3">
    <source>
        <dbReference type="Proteomes" id="UP000318065"/>
    </source>
</evidence>
<organism evidence="2 3">
    <name type="scientific">Rubrobacter xylanophilus</name>
    <dbReference type="NCBI Taxonomy" id="49319"/>
    <lineage>
        <taxon>Bacteria</taxon>
        <taxon>Bacillati</taxon>
        <taxon>Actinomycetota</taxon>
        <taxon>Rubrobacteria</taxon>
        <taxon>Rubrobacterales</taxon>
        <taxon>Rubrobacteraceae</taxon>
        <taxon>Rubrobacter</taxon>
    </lineage>
</organism>
<dbReference type="EMBL" id="AP019791">
    <property type="protein sequence ID" value="BBL81121.1"/>
    <property type="molecule type" value="Genomic_DNA"/>
</dbReference>
<dbReference type="Proteomes" id="UP000318065">
    <property type="component" value="Chromosome"/>
</dbReference>
<dbReference type="RefSeq" id="WP_197735507.1">
    <property type="nucleotide sequence ID" value="NZ_AP019791.1"/>
</dbReference>
<gene>
    <name evidence="2" type="ORF">RxyAA322_29750</name>
</gene>
<accession>A0A510HMA7</accession>
<keyword evidence="1" id="KW-1133">Transmembrane helix</keyword>
<proteinExistence type="predicted"/>
<evidence type="ECO:0000256" key="1">
    <source>
        <dbReference type="SAM" id="Phobius"/>
    </source>
</evidence>
<keyword evidence="3" id="KW-1185">Reference proteome</keyword>